<evidence type="ECO:0000313" key="6">
    <source>
        <dbReference type="Proteomes" id="UP000559027"/>
    </source>
</evidence>
<gene>
    <name evidence="5" type="ORF">D9756_006996</name>
</gene>
<dbReference type="EMBL" id="JAACJO010000009">
    <property type="protein sequence ID" value="KAF5354244.1"/>
    <property type="molecule type" value="Genomic_DNA"/>
</dbReference>
<feature type="transmembrane region" description="Helical" evidence="3">
    <location>
        <begin position="454"/>
        <end position="475"/>
    </location>
</feature>
<dbReference type="OrthoDB" id="5967843at2759"/>
<keyword evidence="6" id="KW-1185">Reference proteome</keyword>
<evidence type="ECO:0000256" key="3">
    <source>
        <dbReference type="SAM" id="Phobius"/>
    </source>
</evidence>
<comment type="caution">
    <text evidence="5">The sequence shown here is derived from an EMBL/GenBank/DDBJ whole genome shotgun (WGS) entry which is preliminary data.</text>
</comment>
<evidence type="ECO:0000256" key="2">
    <source>
        <dbReference type="SAM" id="MobiDB-lite"/>
    </source>
</evidence>
<evidence type="ECO:0000256" key="1">
    <source>
        <dbReference type="ARBA" id="ARBA00022737"/>
    </source>
</evidence>
<keyword evidence="3" id="KW-0472">Membrane</keyword>
<evidence type="ECO:0000259" key="4">
    <source>
        <dbReference type="Pfam" id="PF24883"/>
    </source>
</evidence>
<keyword evidence="1" id="KW-0677">Repeat</keyword>
<name>A0A8H5D621_9AGAR</name>
<feature type="region of interest" description="Disordered" evidence="2">
    <location>
        <begin position="83"/>
        <end position="113"/>
    </location>
</feature>
<dbReference type="Pfam" id="PF24883">
    <property type="entry name" value="NPHP3_N"/>
    <property type="match status" value="1"/>
</dbReference>
<protein>
    <recommendedName>
        <fullName evidence="4">Nephrocystin 3-like N-terminal domain-containing protein</fullName>
    </recommendedName>
</protein>
<dbReference type="PANTHER" id="PTHR10039">
    <property type="entry name" value="AMELOGENIN"/>
    <property type="match status" value="1"/>
</dbReference>
<feature type="compositionally biased region" description="Basic and acidic residues" evidence="2">
    <location>
        <begin position="10"/>
        <end position="20"/>
    </location>
</feature>
<accession>A0A8H5D621</accession>
<proteinExistence type="predicted"/>
<dbReference type="AlphaFoldDB" id="A0A8H5D621"/>
<feature type="domain" description="Nephrocystin 3-like N-terminal" evidence="4">
    <location>
        <begin position="209"/>
        <end position="373"/>
    </location>
</feature>
<dbReference type="InterPro" id="IPR056884">
    <property type="entry name" value="NPHP3-like_N"/>
</dbReference>
<dbReference type="SUPFAM" id="SSF52540">
    <property type="entry name" value="P-loop containing nucleoside triphosphate hydrolases"/>
    <property type="match status" value="1"/>
</dbReference>
<feature type="region of interest" description="Disordered" evidence="2">
    <location>
        <begin position="1"/>
        <end position="31"/>
    </location>
</feature>
<evidence type="ECO:0000313" key="5">
    <source>
        <dbReference type="EMBL" id="KAF5354244.1"/>
    </source>
</evidence>
<organism evidence="5 6">
    <name type="scientific">Leucocoprinus leucothites</name>
    <dbReference type="NCBI Taxonomy" id="201217"/>
    <lineage>
        <taxon>Eukaryota</taxon>
        <taxon>Fungi</taxon>
        <taxon>Dikarya</taxon>
        <taxon>Basidiomycota</taxon>
        <taxon>Agaricomycotina</taxon>
        <taxon>Agaricomycetes</taxon>
        <taxon>Agaricomycetidae</taxon>
        <taxon>Agaricales</taxon>
        <taxon>Agaricineae</taxon>
        <taxon>Agaricaceae</taxon>
        <taxon>Leucocoprinus</taxon>
    </lineage>
</organism>
<dbReference type="Gene3D" id="3.40.50.300">
    <property type="entry name" value="P-loop containing nucleotide triphosphate hydrolases"/>
    <property type="match status" value="1"/>
</dbReference>
<dbReference type="InterPro" id="IPR027417">
    <property type="entry name" value="P-loop_NTPase"/>
</dbReference>
<reference evidence="5 6" key="1">
    <citation type="journal article" date="2020" name="ISME J.">
        <title>Uncovering the hidden diversity of litter-decomposition mechanisms in mushroom-forming fungi.</title>
        <authorList>
            <person name="Floudas D."/>
            <person name="Bentzer J."/>
            <person name="Ahren D."/>
            <person name="Johansson T."/>
            <person name="Persson P."/>
            <person name="Tunlid A."/>
        </authorList>
    </citation>
    <scope>NUCLEOTIDE SEQUENCE [LARGE SCALE GENOMIC DNA]</scope>
    <source>
        <strain evidence="5 6">CBS 146.42</strain>
    </source>
</reference>
<dbReference type="Proteomes" id="UP000559027">
    <property type="component" value="Unassembled WGS sequence"/>
</dbReference>
<keyword evidence="3" id="KW-1133">Transmembrane helix</keyword>
<keyword evidence="3" id="KW-0812">Transmembrane</keyword>
<dbReference type="PANTHER" id="PTHR10039:SF14">
    <property type="entry name" value="NACHT DOMAIN-CONTAINING PROTEIN"/>
    <property type="match status" value="1"/>
</dbReference>
<sequence length="480" mass="54271">MPYLQTSKDPANRFNERKQNEPPPATTAITPAHTLTNAQRPPTNYHLITPSSSTALVSRTGDYPFGELNDLQVSRFQQAQHLISPPTKVNIDQDGNRPSNGLGHSEPPVNDCANVRDNTLIITNDRLKDNVMSPSNTSNQLQGGDFFHRASNIAFSAPVTMISHTVDSKESRLVIRHLADRGMPAAIHDSSARAYPPRCHEGTRMTLRNSIVNWCNNPDRRRKMRWYMGPAGVGKSALAQSVAEDLAGRGLLGATFFFSRLAQLDDPDAVIPTLAYQLAMRNPDYKHLITQRLGDDPLMLTKNRSTLFKELIVDPFQLLAASNRSAVETPLLVILDGLDECRDKEAQCELIHLINNHMRRVANLPLLWMICSRPEWHLKSILSDVDYPVDCEQEEISVDDKEAQADVRRLLQFGLDKIRRRYHLPLNWPLKEQLDLITSTASGHLGFASFILRFIFYFLFLLWSIRFSPLAMLALKSRYK</sequence>